<dbReference type="SMART" id="SM00530">
    <property type="entry name" value="HTH_XRE"/>
    <property type="match status" value="1"/>
</dbReference>
<dbReference type="eggNOG" id="COG2856">
    <property type="taxonomic scope" value="Bacteria"/>
</dbReference>
<dbReference type="Gene3D" id="1.10.10.2910">
    <property type="match status" value="1"/>
</dbReference>
<dbReference type="AlphaFoldDB" id="B0VIU6"/>
<dbReference type="KEGG" id="caci:CLOAM0093"/>
<reference evidence="3 4" key="1">
    <citation type="journal article" date="2008" name="J. Bacteriol.">
        <title>'Candidatus Cloacamonas acidaminovorans': genome sequence reconstruction provides a first glimpse of a new bacterial division.</title>
        <authorList>
            <person name="Pelletier E."/>
            <person name="Kreimeyer A."/>
            <person name="Bocs S."/>
            <person name="Rouy Z."/>
            <person name="Gyapay G."/>
            <person name="Chouari R."/>
            <person name="Riviere D."/>
            <person name="Ganesan A."/>
            <person name="Daegelen P."/>
            <person name="Sghir A."/>
            <person name="Cohen G.N."/>
            <person name="Medigue C."/>
            <person name="Weissenbach J."/>
            <person name="Le Paslier D."/>
        </authorList>
    </citation>
    <scope>NUCLEOTIDE SEQUENCE [LARGE SCALE GENOMIC DNA]</scope>
    <source>
        <strain evidence="4">Evry</strain>
    </source>
</reference>
<organism evidence="3 4">
    <name type="scientific">Cloacimonas acidaminovorans (strain Evry)</name>
    <dbReference type="NCBI Taxonomy" id="459349"/>
    <lineage>
        <taxon>Bacteria</taxon>
        <taxon>Pseudomonadati</taxon>
        <taxon>Candidatus Cloacimonadota</taxon>
        <taxon>Candidatus Cloacimonadia</taxon>
        <taxon>Candidatus Cloacimonadales</taxon>
        <taxon>Candidatus Cloacimonadaceae</taxon>
        <taxon>Candidatus Cloacimonas</taxon>
    </lineage>
</organism>
<name>B0VIU6_CLOAI</name>
<comment type="similarity">
    <text evidence="1">Belongs to the short-chain fatty acyl-CoA assimilation regulator (ScfR) family.</text>
</comment>
<dbReference type="GO" id="GO:0003677">
    <property type="term" value="F:DNA binding"/>
    <property type="evidence" value="ECO:0007669"/>
    <property type="project" value="InterPro"/>
</dbReference>
<dbReference type="InterPro" id="IPR010359">
    <property type="entry name" value="IrrE_HExxH"/>
</dbReference>
<evidence type="ECO:0000313" key="3">
    <source>
        <dbReference type="EMBL" id="CAO80006.1"/>
    </source>
</evidence>
<evidence type="ECO:0000313" key="4">
    <source>
        <dbReference type="Proteomes" id="UP000002019"/>
    </source>
</evidence>
<dbReference type="Pfam" id="PF06114">
    <property type="entry name" value="Peptidase_M78"/>
    <property type="match status" value="1"/>
</dbReference>
<feature type="domain" description="HTH cro/C1-type" evidence="2">
    <location>
        <begin position="7"/>
        <end position="61"/>
    </location>
</feature>
<dbReference type="InterPro" id="IPR001387">
    <property type="entry name" value="Cro/C1-type_HTH"/>
</dbReference>
<dbReference type="HOGENOM" id="CLU_053651_0_2_0"/>
<dbReference type="Pfam" id="PF01381">
    <property type="entry name" value="HTH_3"/>
    <property type="match status" value="1"/>
</dbReference>
<dbReference type="eggNOG" id="COG1396">
    <property type="taxonomic scope" value="Bacteria"/>
</dbReference>
<keyword evidence="4" id="KW-1185">Reference proteome</keyword>
<dbReference type="PROSITE" id="PS50943">
    <property type="entry name" value="HTH_CROC1"/>
    <property type="match status" value="1"/>
</dbReference>
<dbReference type="EMBL" id="CU466930">
    <property type="protein sequence ID" value="CAO80006.1"/>
    <property type="molecule type" value="Genomic_DNA"/>
</dbReference>
<evidence type="ECO:0000259" key="2">
    <source>
        <dbReference type="PROSITE" id="PS50943"/>
    </source>
</evidence>
<accession>B0VIU6</accession>
<protein>
    <recommendedName>
        <fullName evidence="2">HTH cro/C1-type domain-containing protein</fullName>
    </recommendedName>
</protein>
<dbReference type="Proteomes" id="UP000002019">
    <property type="component" value="Chromosome"/>
</dbReference>
<dbReference type="SUPFAM" id="SSF47413">
    <property type="entry name" value="lambda repressor-like DNA-binding domains"/>
    <property type="match status" value="1"/>
</dbReference>
<sequence length="356" mass="40999">MNVGEKIKKYRKRLNISGKELAQKLGVTPALISYYEQGKRQVPLKTLMQISEIIKVPLEYLVTDKEYIAYSAYRGKGRITKEEKEEVALFQEIVDNLIYVADINNFNLVYHGPDEFRGKTISDQQIGIIKANLELPVITDYNSLVEALWLKWRVVVFALPFKNKNLSAITIKRDGVYCVFINKGHTLERNFFSLAHELGHILMHLETDEFIISRISSRDLKEKEANDFASRFTVSYALLIDNVNERSSSEMITAEQIRELAKYFNVSYECIAYNLVKANILNYGKDEIARLKEPIKEYEYKIAINDFPSIYHLLVYFALAKGEISISKAAKYLLSDIQSVNDEFRKIGKILGKGYS</sequence>
<dbReference type="CDD" id="cd00093">
    <property type="entry name" value="HTH_XRE"/>
    <property type="match status" value="1"/>
</dbReference>
<dbReference type="PANTHER" id="PTHR43236">
    <property type="entry name" value="ANTITOXIN HIGA1"/>
    <property type="match status" value="1"/>
</dbReference>
<dbReference type="InterPro" id="IPR010982">
    <property type="entry name" value="Lambda_DNA-bd_dom_sf"/>
</dbReference>
<dbReference type="PANTHER" id="PTHR43236:SF1">
    <property type="entry name" value="BLL7220 PROTEIN"/>
    <property type="match status" value="1"/>
</dbReference>
<dbReference type="Gene3D" id="1.10.260.40">
    <property type="entry name" value="lambda repressor-like DNA-binding domains"/>
    <property type="match status" value="1"/>
</dbReference>
<dbReference type="InterPro" id="IPR052345">
    <property type="entry name" value="Rad_response_metalloprotease"/>
</dbReference>
<gene>
    <name evidence="3" type="ordered locus">CLOAM0093</name>
</gene>
<dbReference type="STRING" id="459349.CLOAM0093"/>
<evidence type="ECO:0000256" key="1">
    <source>
        <dbReference type="ARBA" id="ARBA00007227"/>
    </source>
</evidence>
<dbReference type="OrthoDB" id="9816277at2"/>
<dbReference type="RefSeq" id="WP_015423867.1">
    <property type="nucleotide sequence ID" value="NC_020449.1"/>
</dbReference>
<proteinExistence type="inferred from homology"/>